<dbReference type="EMBL" id="AP028909">
    <property type="protein sequence ID" value="BES87290.1"/>
    <property type="molecule type" value="Genomic_DNA"/>
</dbReference>
<proteinExistence type="predicted"/>
<keyword evidence="4" id="KW-1185">Reference proteome</keyword>
<organism evidence="3 4">
    <name type="scientific">Nesidiocoris tenuis</name>
    <dbReference type="NCBI Taxonomy" id="355587"/>
    <lineage>
        <taxon>Eukaryota</taxon>
        <taxon>Metazoa</taxon>
        <taxon>Ecdysozoa</taxon>
        <taxon>Arthropoda</taxon>
        <taxon>Hexapoda</taxon>
        <taxon>Insecta</taxon>
        <taxon>Pterygota</taxon>
        <taxon>Neoptera</taxon>
        <taxon>Paraneoptera</taxon>
        <taxon>Hemiptera</taxon>
        <taxon>Heteroptera</taxon>
        <taxon>Panheteroptera</taxon>
        <taxon>Cimicomorpha</taxon>
        <taxon>Miridae</taxon>
        <taxon>Dicyphina</taxon>
        <taxon>Nesidiocoris</taxon>
    </lineage>
</organism>
<evidence type="ECO:0000256" key="2">
    <source>
        <dbReference type="SAM" id="SignalP"/>
    </source>
</evidence>
<evidence type="ECO:0000313" key="4">
    <source>
        <dbReference type="Proteomes" id="UP001307889"/>
    </source>
</evidence>
<feature type="compositionally biased region" description="Low complexity" evidence="1">
    <location>
        <begin position="118"/>
        <end position="128"/>
    </location>
</feature>
<feature type="region of interest" description="Disordered" evidence="1">
    <location>
        <begin position="33"/>
        <end position="52"/>
    </location>
</feature>
<dbReference type="Proteomes" id="UP001307889">
    <property type="component" value="Chromosome 1"/>
</dbReference>
<accession>A0ABN7A5H2</accession>
<protein>
    <submittedName>
        <fullName evidence="3">Uncharacterized protein</fullName>
    </submittedName>
</protein>
<evidence type="ECO:0000256" key="1">
    <source>
        <dbReference type="SAM" id="MobiDB-lite"/>
    </source>
</evidence>
<name>A0ABN7A5H2_9HEMI</name>
<feature type="region of interest" description="Disordered" evidence="1">
    <location>
        <begin position="114"/>
        <end position="144"/>
    </location>
</feature>
<reference evidence="3 4" key="1">
    <citation type="submission" date="2023-09" db="EMBL/GenBank/DDBJ databases">
        <title>Nesidiocoris tenuis whole genome shotgun sequence.</title>
        <authorList>
            <person name="Shibata T."/>
            <person name="Shimoda M."/>
            <person name="Kobayashi T."/>
            <person name="Uehara T."/>
        </authorList>
    </citation>
    <scope>NUCLEOTIDE SEQUENCE [LARGE SCALE GENOMIC DNA]</scope>
    <source>
        <strain evidence="3 4">Japan</strain>
    </source>
</reference>
<feature type="chain" id="PRO_5045783577" evidence="2">
    <location>
        <begin position="29"/>
        <end position="232"/>
    </location>
</feature>
<sequence length="232" mass="25047">MITVLQSTIIHSMIVCILLALAVHPAVPHRLPASHEQGGQIQHKEVPPQEAHTVNKRNINPIQGFPSFGFLPVVAPSQSVIQVHHYVHLQPPAGQCPPAGRYLPPQGMFARYPPSPPTDNGGTNNGDDLLNRMGGGNNNQTAGNEPSPCVWAIVSCCSPGNRNIRYACFELLGCQGAFWDLSPCEPRVVQAAANTALMFYMKATPPASNQSNVIDFDVPEETDITNGQNNEN</sequence>
<keyword evidence="2" id="KW-0732">Signal</keyword>
<gene>
    <name evidence="3" type="ORF">NTJ_00095</name>
</gene>
<evidence type="ECO:0000313" key="3">
    <source>
        <dbReference type="EMBL" id="BES87290.1"/>
    </source>
</evidence>
<feature type="signal peptide" evidence="2">
    <location>
        <begin position="1"/>
        <end position="28"/>
    </location>
</feature>